<gene>
    <name evidence="1" type="ORF">HPB47_016039</name>
</gene>
<protein>
    <submittedName>
        <fullName evidence="1">Uncharacterized protein</fullName>
    </submittedName>
</protein>
<reference evidence="1 2" key="1">
    <citation type="journal article" date="2020" name="Cell">
        <title>Large-Scale Comparative Analyses of Tick Genomes Elucidate Their Genetic Diversity and Vector Capacities.</title>
        <authorList>
            <consortium name="Tick Genome and Microbiome Consortium (TIGMIC)"/>
            <person name="Jia N."/>
            <person name="Wang J."/>
            <person name="Shi W."/>
            <person name="Du L."/>
            <person name="Sun Y."/>
            <person name="Zhan W."/>
            <person name="Jiang J.F."/>
            <person name="Wang Q."/>
            <person name="Zhang B."/>
            <person name="Ji P."/>
            <person name="Bell-Sakyi L."/>
            <person name="Cui X.M."/>
            <person name="Yuan T.T."/>
            <person name="Jiang B.G."/>
            <person name="Yang W.F."/>
            <person name="Lam T.T."/>
            <person name="Chang Q.C."/>
            <person name="Ding S.J."/>
            <person name="Wang X.J."/>
            <person name="Zhu J.G."/>
            <person name="Ruan X.D."/>
            <person name="Zhao L."/>
            <person name="Wei J.T."/>
            <person name="Ye R.Z."/>
            <person name="Que T.C."/>
            <person name="Du C.H."/>
            <person name="Zhou Y.H."/>
            <person name="Cheng J.X."/>
            <person name="Dai P.F."/>
            <person name="Guo W.B."/>
            <person name="Han X.H."/>
            <person name="Huang E.J."/>
            <person name="Li L.F."/>
            <person name="Wei W."/>
            <person name="Gao Y.C."/>
            <person name="Liu J.Z."/>
            <person name="Shao H.Z."/>
            <person name="Wang X."/>
            <person name="Wang C.C."/>
            <person name="Yang T.C."/>
            <person name="Huo Q.B."/>
            <person name="Li W."/>
            <person name="Chen H.Y."/>
            <person name="Chen S.E."/>
            <person name="Zhou L.G."/>
            <person name="Ni X.B."/>
            <person name="Tian J.H."/>
            <person name="Sheng Y."/>
            <person name="Liu T."/>
            <person name="Pan Y.S."/>
            <person name="Xia L.Y."/>
            <person name="Li J."/>
            <person name="Zhao F."/>
            <person name="Cao W.C."/>
        </authorList>
    </citation>
    <scope>NUCLEOTIDE SEQUENCE [LARGE SCALE GENOMIC DNA]</scope>
    <source>
        <strain evidence="1">Iper-2018</strain>
    </source>
</reference>
<comment type="caution">
    <text evidence="1">The sequence shown here is derived from an EMBL/GenBank/DDBJ whole genome shotgun (WGS) entry which is preliminary data.</text>
</comment>
<sequence>MGVVSQVLAIIWKDVYVQKIKRHYFITAAEILLVVVCFLFVEKDRPILGAPPGCAGNVPCLRLAKPQVYPERSLADFRGPQMVLYTPVGGAAEVLIKAAFASTSTTLRGFANVPDLLIHFRNISTVPERGPQQNVVTVRFFNASNHRPDDLTFNVGFYEDPAYLSRRHKGYGVFKPLPDSMTQRSSIAYCQLALARAHLDNVRRLKGSSERAYSIATRRIPEGPYPLDAPSMRGMMPLRIGMGFGVPFCILVGRLVDETQNGMREKLRLVGLKNGVYWLGHFLAAMVTGVLSCVSVIVYMLAIKNHKDRETQSFLSGINVLVPAICFLIFCGQYITNAMLVSLFFSDPSAAVVFALLYWLSAFLVPWYTLEDLLKGRSAHYILLGRPTKLITSVLPCMGLHWCFRIMGCANLVGEHYSLGSVATPVLELDNVTMLDIWMVMLAWIAFVCLLIWYFGNVLPWVVGVPLAPWYPFTLRYWFPGRQGAFTFIPPKLPDGVHFEPYKTDAEGAVFVNRLDADRSQRSVLHDTNFKAFTGEIMTILGPNGSGKTTLLNIMSGNLVPSGGQVIVNGYDMHVQTARARSELCMVAQTDVLFADLTVQEHLRFFGYIGGLSNDALRTRIVEVEGLFKLSDVSGITSLWLTKVQKRQLDLAIAMVTCPKVLLLDEPAIGMDAVSRVIVWEELIRIKKDTCIIIGTTDVDEVEALSDRVAILGYGGQKCYGTLAFIRRRYGSGYNVRIQKGPKFQAKLLMSTVKQKDFIILGLGERTGYAPIATVLREFELNGQRLGIASFRVSVVTMEDIFMRVVLEMDTGAVEAGKWAAMSRSIRRQREMKQTAAAELIDQSEDNLVIATEKITGISHIMEEQYESSVQIEAHVKAMCDLRAGKPNNRQIFLALLQKRRSYMLQYLALPVTCWIVPTVLLFVLCKTEESSRRQLEVNLAADALPHNLHFVHPEGDVFLEHDKKSTAAAGAFRLYVKPEGHNVKEFSNLSGFLEELKTKRTQDDSYLIGAQFSAGQTDESKGKAVAWYDGDVYHTQSVSLTAVSTALLRLVSGDSNATLLSVQKPLRHGYTIITSRRLSSINVTTELAALLSGRTILLVLLPLAMSVNVAAFVLFPIDDRVSNSKKMQLISGVSPLLYWLSNYTWDMMMGLVSIICMFIPVLFCHSTFASIAPIVLGLYIVYVHCSLPFVYFFSFVADSMTTGFVVVNAIWTFAGILTAMAYQIFLINTEQGTELLKDQMPWDPYLILLYPLPPFSGNWALAKMVQLAAENEYCTESSVSELYDICAHLKNSADSGAVLLTGLRYCCATFFALDQKAVLTLSPLSFHRDSMLFELLVMIIEGTVLLVLLTLFEKGTMRGWWATKRVTQGTTQVPPVMSPDVAEEKAAVEKVIQGQDLTKPALLVIDLKKTTGSKEVLRGVTFAVEPGDCFGVMGLKGCGKTTMLDVLAGLSPASGGTALIGGVDLTTVAAWRERIGLCPSHDSVLGRLTVRQTLVLYADIRGITRKNADVLLDNLIDLLNLRLVIDDTIDKCSTVTRRKLAVGIAIIGLPPVVLLDDPATGLDMMAKRKIYRTILLIRQLVKSAVVVATHSVGDCVVMSEKMAVMFNGQFQCIGNIKLLRARLCRGFVLLVRLRPDAPRTRATMQTIESTTKKTFPRLGVFV</sequence>
<keyword evidence="2" id="KW-1185">Reference proteome</keyword>
<name>A0AC60QRX1_IXOPE</name>
<evidence type="ECO:0000313" key="2">
    <source>
        <dbReference type="Proteomes" id="UP000805193"/>
    </source>
</evidence>
<organism evidence="1 2">
    <name type="scientific">Ixodes persulcatus</name>
    <name type="common">Taiga tick</name>
    <dbReference type="NCBI Taxonomy" id="34615"/>
    <lineage>
        <taxon>Eukaryota</taxon>
        <taxon>Metazoa</taxon>
        <taxon>Ecdysozoa</taxon>
        <taxon>Arthropoda</taxon>
        <taxon>Chelicerata</taxon>
        <taxon>Arachnida</taxon>
        <taxon>Acari</taxon>
        <taxon>Parasitiformes</taxon>
        <taxon>Ixodida</taxon>
        <taxon>Ixodoidea</taxon>
        <taxon>Ixodidae</taxon>
        <taxon>Ixodinae</taxon>
        <taxon>Ixodes</taxon>
    </lineage>
</organism>
<proteinExistence type="predicted"/>
<dbReference type="Proteomes" id="UP000805193">
    <property type="component" value="Unassembled WGS sequence"/>
</dbReference>
<dbReference type="EMBL" id="JABSTQ010004763">
    <property type="protein sequence ID" value="KAG0441117.1"/>
    <property type="molecule type" value="Genomic_DNA"/>
</dbReference>
<evidence type="ECO:0000313" key="1">
    <source>
        <dbReference type="EMBL" id="KAG0441117.1"/>
    </source>
</evidence>
<accession>A0AC60QRX1</accession>